<reference evidence="3" key="1">
    <citation type="submission" date="2023-05" db="EMBL/GenBank/DDBJ databases">
        <title>Nepenthes gracilis genome sequencing.</title>
        <authorList>
            <person name="Fukushima K."/>
        </authorList>
    </citation>
    <scope>NUCLEOTIDE SEQUENCE</scope>
    <source>
        <strain evidence="3">SING2019-196</strain>
    </source>
</reference>
<dbReference type="SMART" id="SM01045">
    <property type="entry name" value="BURP"/>
    <property type="match status" value="1"/>
</dbReference>
<protein>
    <recommendedName>
        <fullName evidence="2">BURP domain-containing protein</fullName>
    </recommendedName>
</protein>
<organism evidence="3 4">
    <name type="scientific">Nepenthes gracilis</name>
    <name type="common">Slender pitcher plant</name>
    <dbReference type="NCBI Taxonomy" id="150966"/>
    <lineage>
        <taxon>Eukaryota</taxon>
        <taxon>Viridiplantae</taxon>
        <taxon>Streptophyta</taxon>
        <taxon>Embryophyta</taxon>
        <taxon>Tracheophyta</taxon>
        <taxon>Spermatophyta</taxon>
        <taxon>Magnoliopsida</taxon>
        <taxon>eudicotyledons</taxon>
        <taxon>Gunneridae</taxon>
        <taxon>Pentapetalae</taxon>
        <taxon>Caryophyllales</taxon>
        <taxon>Nepenthaceae</taxon>
        <taxon>Nepenthes</taxon>
    </lineage>
</organism>
<proteinExistence type="predicted"/>
<feature type="chain" id="PRO_5041997590" description="BURP domain-containing protein" evidence="1">
    <location>
        <begin position="24"/>
        <end position="294"/>
    </location>
</feature>
<dbReference type="Pfam" id="PF03181">
    <property type="entry name" value="BURP"/>
    <property type="match status" value="1"/>
</dbReference>
<dbReference type="AlphaFoldDB" id="A0AAD3SGD5"/>
<sequence>MEFHLRLILALFSVVGVVVVGHAADLPSEIYWKKVFPSTPMPQAVRESLRPERRKEWKPSNLGQQRLDFPATVSVLHDDVVRSMFFLGKDLHIGNKITPNFPYNARSTFLPRHAAESIPFSTRELPQILNRFSVKPESLEARLMKDTLEHCEAEPVPRSEHHCATSLEAMVDYVASKLGKKGVNALSPVIPKDTGAMQYTVSRLTVLGNDDSSLACHKSNYPYTVFFCHTQASTVPYAVSLLASDGTRVTALATCHADTSQWNPKYIGFQVLKVNPGATVCHFLGEHDVLWVRK</sequence>
<comment type="caution">
    <text evidence="3">The sequence shown here is derived from an EMBL/GenBank/DDBJ whole genome shotgun (WGS) entry which is preliminary data.</text>
</comment>
<gene>
    <name evidence="3" type="ORF">Nepgr_012659</name>
</gene>
<evidence type="ECO:0000259" key="2">
    <source>
        <dbReference type="PROSITE" id="PS51277"/>
    </source>
</evidence>
<dbReference type="Proteomes" id="UP001279734">
    <property type="component" value="Unassembled WGS sequence"/>
</dbReference>
<accession>A0AAD3SGD5</accession>
<dbReference type="PANTHER" id="PTHR31236">
    <property type="entry name" value="BURP DOMAIN PROTEIN USPL1-LIKE"/>
    <property type="match status" value="1"/>
</dbReference>
<evidence type="ECO:0000256" key="1">
    <source>
        <dbReference type="SAM" id="SignalP"/>
    </source>
</evidence>
<dbReference type="PROSITE" id="PS51277">
    <property type="entry name" value="BURP"/>
    <property type="match status" value="1"/>
</dbReference>
<dbReference type="InterPro" id="IPR044816">
    <property type="entry name" value="BURP"/>
</dbReference>
<keyword evidence="4" id="KW-1185">Reference proteome</keyword>
<evidence type="ECO:0000313" key="4">
    <source>
        <dbReference type="Proteomes" id="UP001279734"/>
    </source>
</evidence>
<dbReference type="EMBL" id="BSYO01000010">
    <property type="protein sequence ID" value="GMH10818.1"/>
    <property type="molecule type" value="Genomic_DNA"/>
</dbReference>
<feature type="domain" description="BURP" evidence="2">
    <location>
        <begin position="85"/>
        <end position="294"/>
    </location>
</feature>
<keyword evidence="1" id="KW-0732">Signal</keyword>
<dbReference type="PANTHER" id="PTHR31236:SF2">
    <property type="entry name" value="BURP DOMAIN PROTEIN RD22"/>
    <property type="match status" value="1"/>
</dbReference>
<name>A0AAD3SGD5_NEPGR</name>
<evidence type="ECO:0000313" key="3">
    <source>
        <dbReference type="EMBL" id="GMH10818.1"/>
    </source>
</evidence>
<dbReference type="InterPro" id="IPR004873">
    <property type="entry name" value="BURP_dom"/>
</dbReference>
<feature type="signal peptide" evidence="1">
    <location>
        <begin position="1"/>
        <end position="23"/>
    </location>
</feature>